<comment type="caution">
    <text evidence="1">The sequence shown here is derived from an EMBL/GenBank/DDBJ whole genome shotgun (WGS) entry which is preliminary data.</text>
</comment>
<name>A0A941EC18_9ACTN</name>
<feature type="non-terminal residue" evidence="1">
    <location>
        <position position="1"/>
    </location>
</feature>
<reference evidence="1" key="1">
    <citation type="submission" date="2021-04" db="EMBL/GenBank/DDBJ databases">
        <title>Genome based classification of Actinospica acidithermotolerans sp. nov., an actinobacterium isolated from an Indonesian hot spring.</title>
        <authorList>
            <person name="Kusuma A.B."/>
            <person name="Putra K.E."/>
            <person name="Nafisah S."/>
            <person name="Loh J."/>
            <person name="Nouioui I."/>
            <person name="Goodfellow M."/>
        </authorList>
    </citation>
    <scope>NUCLEOTIDE SEQUENCE</scope>
    <source>
        <strain evidence="1">MGRD01-02</strain>
    </source>
</reference>
<gene>
    <name evidence="1" type="ORF">KDK95_14830</name>
</gene>
<protein>
    <submittedName>
        <fullName evidence="1">Uncharacterized protein</fullName>
    </submittedName>
</protein>
<organism evidence="1 2">
    <name type="scientific">Actinospica acidithermotolerans</name>
    <dbReference type="NCBI Taxonomy" id="2828514"/>
    <lineage>
        <taxon>Bacteria</taxon>
        <taxon>Bacillati</taxon>
        <taxon>Actinomycetota</taxon>
        <taxon>Actinomycetes</taxon>
        <taxon>Catenulisporales</taxon>
        <taxon>Actinospicaceae</taxon>
        <taxon>Actinospica</taxon>
    </lineage>
</organism>
<dbReference type="Proteomes" id="UP000676325">
    <property type="component" value="Unassembled WGS sequence"/>
</dbReference>
<evidence type="ECO:0000313" key="1">
    <source>
        <dbReference type="EMBL" id="MBR7827590.1"/>
    </source>
</evidence>
<keyword evidence="2" id="KW-1185">Reference proteome</keyword>
<dbReference type="AlphaFoldDB" id="A0A941EC18"/>
<accession>A0A941EC18</accession>
<sequence length="111" mass="11847">EPQSSSGLLAGTGTGATGWLRSVAKERRTDLALPTPEARDLAWFVREAWPSPTTGADLTEGVIKGDQALTVLVRSDSLVIFGDGMEADRIQLAWGQTVTITPATRTLRLVV</sequence>
<dbReference type="EMBL" id="JAGSOH010000037">
    <property type="protein sequence ID" value="MBR7827590.1"/>
    <property type="molecule type" value="Genomic_DNA"/>
</dbReference>
<evidence type="ECO:0000313" key="2">
    <source>
        <dbReference type="Proteomes" id="UP000676325"/>
    </source>
</evidence>
<proteinExistence type="predicted"/>